<feature type="domain" description="ABM" evidence="1">
    <location>
        <begin position="15"/>
        <end position="84"/>
    </location>
</feature>
<organism evidence="2 3">
    <name type="scientific">Paraburkholderia unamae</name>
    <dbReference type="NCBI Taxonomy" id="219649"/>
    <lineage>
        <taxon>Bacteria</taxon>
        <taxon>Pseudomonadati</taxon>
        <taxon>Pseudomonadota</taxon>
        <taxon>Betaproteobacteria</taxon>
        <taxon>Burkholderiales</taxon>
        <taxon>Burkholderiaceae</taxon>
        <taxon>Paraburkholderia</taxon>
    </lineage>
</organism>
<gene>
    <name evidence="2" type="ORF">C7402_117106</name>
</gene>
<dbReference type="SUPFAM" id="SSF54909">
    <property type="entry name" value="Dimeric alpha+beta barrel"/>
    <property type="match status" value="1"/>
</dbReference>
<dbReference type="InterPro" id="IPR011008">
    <property type="entry name" value="Dimeric_a/b-barrel"/>
</dbReference>
<keyword evidence="2" id="KW-0503">Monooxygenase</keyword>
<keyword evidence="3" id="KW-1185">Reference proteome</keyword>
<evidence type="ECO:0000313" key="2">
    <source>
        <dbReference type="EMBL" id="PVX75694.1"/>
    </source>
</evidence>
<comment type="caution">
    <text evidence="2">The sequence shown here is derived from an EMBL/GenBank/DDBJ whole genome shotgun (WGS) entry which is preliminary data.</text>
</comment>
<proteinExistence type="predicted"/>
<dbReference type="Proteomes" id="UP000245712">
    <property type="component" value="Unassembled WGS sequence"/>
</dbReference>
<evidence type="ECO:0000313" key="3">
    <source>
        <dbReference type="Proteomes" id="UP000245712"/>
    </source>
</evidence>
<dbReference type="GO" id="GO:0004497">
    <property type="term" value="F:monooxygenase activity"/>
    <property type="evidence" value="ECO:0007669"/>
    <property type="project" value="UniProtKB-KW"/>
</dbReference>
<keyword evidence="2" id="KW-0560">Oxidoreductase</keyword>
<dbReference type="RefSeq" id="WP_112173748.1">
    <property type="nucleotide sequence ID" value="NZ_QEOB01000017.1"/>
</dbReference>
<sequence>MASAIVTKDNLFVSRFKVDPARKTEFLSIFHALGSGALPVLEAQTNLVFWGWGRDGTEFVAIESWKNEAVVNEVRASPDFKAAVGAMLACCTAPMTMELFSGMDGARDVFELYPSGPSQVHPSSGDINVKFI</sequence>
<dbReference type="InterPro" id="IPR007138">
    <property type="entry name" value="ABM_dom"/>
</dbReference>
<dbReference type="Gene3D" id="3.30.70.100">
    <property type="match status" value="1"/>
</dbReference>
<protein>
    <submittedName>
        <fullName evidence="2">Quinol monooxygenase YgiN</fullName>
    </submittedName>
</protein>
<dbReference type="Pfam" id="PF03992">
    <property type="entry name" value="ABM"/>
    <property type="match status" value="1"/>
</dbReference>
<evidence type="ECO:0000259" key="1">
    <source>
        <dbReference type="Pfam" id="PF03992"/>
    </source>
</evidence>
<accession>A0ABX5KEB5</accession>
<name>A0ABX5KEB5_9BURK</name>
<reference evidence="2 3" key="1">
    <citation type="submission" date="2018-05" db="EMBL/GenBank/DDBJ databases">
        <title>Genomic Encyclopedia of Type Strains, Phase IV (KMG-V): Genome sequencing to study the core and pangenomes of soil and plant-associated prokaryotes.</title>
        <authorList>
            <person name="Whitman W."/>
        </authorList>
    </citation>
    <scope>NUCLEOTIDE SEQUENCE [LARGE SCALE GENOMIC DNA]</scope>
    <source>
        <strain evidence="2 3">SCZa-39</strain>
    </source>
</reference>
<dbReference type="EMBL" id="QEOB01000017">
    <property type="protein sequence ID" value="PVX75694.1"/>
    <property type="molecule type" value="Genomic_DNA"/>
</dbReference>